<evidence type="ECO:0000259" key="9">
    <source>
        <dbReference type="PROSITE" id="PS50850"/>
    </source>
</evidence>
<gene>
    <name evidence="10" type="ORF">D0Y96_05645</name>
</gene>
<evidence type="ECO:0000256" key="3">
    <source>
        <dbReference type="ARBA" id="ARBA00022448"/>
    </source>
</evidence>
<dbReference type="GO" id="GO:0016020">
    <property type="term" value="C:membrane"/>
    <property type="evidence" value="ECO:0007669"/>
    <property type="project" value="UniProtKB-SubCell"/>
</dbReference>
<evidence type="ECO:0000256" key="1">
    <source>
        <dbReference type="ARBA" id="ARBA00004141"/>
    </source>
</evidence>
<sequence>MRLSATLIRSSIVGALGGLLFGFDTAVISGTTQQLTQVFHLTPSALGTTVSIALLGTVIGAIGAGPLGQKMGGREALRVMAALYVVSAVGCALSWDWYSLLFFRLLGGLGIGGSSVLGPVYLAELAPAKLRGRLVGLFQINVVGGILLAYASNFFIAGFNLGLLQWRWQLGVAGIPAALFLVMLYGIPRSSRWLVTQNRIDEARRVLELMGTPDSEAELKEIVESIHLERSAKAEPLFQRKYRLPIFLAVTIGMFNQLSGINAILYYVNDIFTAGGFRGLSADREAVIIGAMNLGATLLAMTVIDRLGRKTLLLFGSVGTAACLAGVAAVFLTKSHQGDLLWLLVGFIFFFSVSQGAVIWVYISEVFPTKVRSRGQSLGSSSHWIMNAIISKAFPSIAVLSAGAPFAFFAAMMVLQFFVVLFFYPETKGVSLEQLQHRLGIE</sequence>
<feature type="transmembrane region" description="Helical" evidence="8">
    <location>
        <begin position="286"/>
        <end position="304"/>
    </location>
</feature>
<organism evidence="10 11">
    <name type="scientific">Paracidobacterium acidisoli</name>
    <dbReference type="NCBI Taxonomy" id="2303751"/>
    <lineage>
        <taxon>Bacteria</taxon>
        <taxon>Pseudomonadati</taxon>
        <taxon>Acidobacteriota</taxon>
        <taxon>Terriglobia</taxon>
        <taxon>Terriglobales</taxon>
        <taxon>Acidobacteriaceae</taxon>
        <taxon>Paracidobacterium</taxon>
    </lineage>
</organism>
<evidence type="ECO:0000256" key="2">
    <source>
        <dbReference type="ARBA" id="ARBA00010992"/>
    </source>
</evidence>
<evidence type="ECO:0000256" key="6">
    <source>
        <dbReference type="ARBA" id="ARBA00023136"/>
    </source>
</evidence>
<keyword evidence="11" id="KW-1185">Reference proteome</keyword>
<dbReference type="AlphaFoldDB" id="A0A372IRT1"/>
<dbReference type="InterPro" id="IPR020846">
    <property type="entry name" value="MFS_dom"/>
</dbReference>
<feature type="transmembrane region" description="Helical" evidence="8">
    <location>
        <begin position="168"/>
        <end position="187"/>
    </location>
</feature>
<dbReference type="PANTHER" id="PTHR48020">
    <property type="entry name" value="PROTON MYO-INOSITOL COTRANSPORTER"/>
    <property type="match status" value="1"/>
</dbReference>
<reference evidence="10 11" key="1">
    <citation type="submission" date="2018-08" db="EMBL/GenBank/DDBJ databases">
        <title>Acidipila sp. 4G-K13, an acidobacterium isolated from forest soil.</title>
        <authorList>
            <person name="Gao Z.-H."/>
            <person name="Qiu L.-H."/>
        </authorList>
    </citation>
    <scope>NUCLEOTIDE SEQUENCE [LARGE SCALE GENOMIC DNA]</scope>
    <source>
        <strain evidence="10 11">4G-K13</strain>
    </source>
</reference>
<dbReference type="PROSITE" id="PS50850">
    <property type="entry name" value="MFS"/>
    <property type="match status" value="1"/>
</dbReference>
<dbReference type="InterPro" id="IPR036259">
    <property type="entry name" value="MFS_trans_sf"/>
</dbReference>
<accession>A0A372IRT1</accession>
<evidence type="ECO:0000256" key="7">
    <source>
        <dbReference type="RuleBase" id="RU003346"/>
    </source>
</evidence>
<dbReference type="OrthoDB" id="9787026at2"/>
<evidence type="ECO:0000256" key="8">
    <source>
        <dbReference type="SAM" id="Phobius"/>
    </source>
</evidence>
<dbReference type="InterPro" id="IPR005829">
    <property type="entry name" value="Sugar_transporter_CS"/>
</dbReference>
<keyword evidence="3 7" id="KW-0813">Transport</keyword>
<evidence type="ECO:0000256" key="5">
    <source>
        <dbReference type="ARBA" id="ARBA00022989"/>
    </source>
</evidence>
<evidence type="ECO:0000313" key="10">
    <source>
        <dbReference type="EMBL" id="RFU17616.1"/>
    </source>
</evidence>
<comment type="similarity">
    <text evidence="2 7">Belongs to the major facilitator superfamily. Sugar transporter (TC 2.A.1.1) family.</text>
</comment>
<dbReference type="InterPro" id="IPR003663">
    <property type="entry name" value="Sugar/inositol_transpt"/>
</dbReference>
<feature type="transmembrane region" description="Helical" evidence="8">
    <location>
        <begin position="101"/>
        <end position="122"/>
    </location>
</feature>
<dbReference type="Proteomes" id="UP000264702">
    <property type="component" value="Unassembled WGS sequence"/>
</dbReference>
<feature type="transmembrane region" description="Helical" evidence="8">
    <location>
        <begin position="134"/>
        <end position="156"/>
    </location>
</feature>
<feature type="transmembrane region" description="Helical" evidence="8">
    <location>
        <begin position="246"/>
        <end position="266"/>
    </location>
</feature>
<keyword evidence="6 8" id="KW-0472">Membrane</keyword>
<dbReference type="GO" id="GO:0022857">
    <property type="term" value="F:transmembrane transporter activity"/>
    <property type="evidence" value="ECO:0007669"/>
    <property type="project" value="InterPro"/>
</dbReference>
<evidence type="ECO:0000256" key="4">
    <source>
        <dbReference type="ARBA" id="ARBA00022692"/>
    </source>
</evidence>
<feature type="domain" description="Major facilitator superfamily (MFS) profile" evidence="9">
    <location>
        <begin position="10"/>
        <end position="428"/>
    </location>
</feature>
<feature type="transmembrane region" description="Helical" evidence="8">
    <location>
        <begin position="45"/>
        <end position="64"/>
    </location>
</feature>
<comment type="subcellular location">
    <subcellularLocation>
        <location evidence="1">Membrane</location>
        <topology evidence="1">Multi-pass membrane protein</topology>
    </subcellularLocation>
</comment>
<dbReference type="PRINTS" id="PR00171">
    <property type="entry name" value="SUGRTRNSPORT"/>
</dbReference>
<feature type="transmembrane region" description="Helical" evidence="8">
    <location>
        <begin position="340"/>
        <end position="363"/>
    </location>
</feature>
<feature type="transmembrane region" description="Helical" evidence="8">
    <location>
        <begin position="76"/>
        <end position="95"/>
    </location>
</feature>
<dbReference type="SUPFAM" id="SSF103473">
    <property type="entry name" value="MFS general substrate transporter"/>
    <property type="match status" value="1"/>
</dbReference>
<dbReference type="RefSeq" id="WP_117298366.1">
    <property type="nucleotide sequence ID" value="NZ_QVQT02000002.1"/>
</dbReference>
<proteinExistence type="inferred from homology"/>
<dbReference type="PROSITE" id="PS00217">
    <property type="entry name" value="SUGAR_TRANSPORT_2"/>
    <property type="match status" value="1"/>
</dbReference>
<dbReference type="PROSITE" id="PS00216">
    <property type="entry name" value="SUGAR_TRANSPORT_1"/>
    <property type="match status" value="1"/>
</dbReference>
<feature type="transmembrane region" description="Helical" evidence="8">
    <location>
        <begin position="311"/>
        <end position="334"/>
    </location>
</feature>
<feature type="transmembrane region" description="Helical" evidence="8">
    <location>
        <begin position="406"/>
        <end position="424"/>
    </location>
</feature>
<dbReference type="PANTHER" id="PTHR48020:SF12">
    <property type="entry name" value="PROTON MYO-INOSITOL COTRANSPORTER"/>
    <property type="match status" value="1"/>
</dbReference>
<keyword evidence="4 8" id="KW-0812">Transmembrane</keyword>
<dbReference type="InterPro" id="IPR005828">
    <property type="entry name" value="MFS_sugar_transport-like"/>
</dbReference>
<dbReference type="NCBIfam" id="TIGR00879">
    <property type="entry name" value="SP"/>
    <property type="match status" value="1"/>
</dbReference>
<dbReference type="Pfam" id="PF00083">
    <property type="entry name" value="Sugar_tr"/>
    <property type="match status" value="1"/>
</dbReference>
<dbReference type="EMBL" id="QVQT01000002">
    <property type="protein sequence ID" value="RFU17616.1"/>
    <property type="molecule type" value="Genomic_DNA"/>
</dbReference>
<keyword evidence="5 8" id="KW-1133">Transmembrane helix</keyword>
<dbReference type="Gene3D" id="1.20.1250.20">
    <property type="entry name" value="MFS general substrate transporter like domains"/>
    <property type="match status" value="1"/>
</dbReference>
<comment type="caution">
    <text evidence="10">The sequence shown here is derived from an EMBL/GenBank/DDBJ whole genome shotgun (WGS) entry which is preliminary data.</text>
</comment>
<evidence type="ECO:0000313" key="11">
    <source>
        <dbReference type="Proteomes" id="UP000264702"/>
    </source>
</evidence>
<dbReference type="InterPro" id="IPR050814">
    <property type="entry name" value="Myo-inositol_Transporter"/>
</dbReference>
<name>A0A372IRT1_9BACT</name>
<protein>
    <submittedName>
        <fullName evidence="10">Sugar porter family MFS transporter</fullName>
    </submittedName>
</protein>